<feature type="region of interest" description="Disordered" evidence="1">
    <location>
        <begin position="45"/>
        <end position="189"/>
    </location>
</feature>
<evidence type="ECO:0000256" key="1">
    <source>
        <dbReference type="SAM" id="MobiDB-lite"/>
    </source>
</evidence>
<feature type="compositionally biased region" description="Basic and acidic residues" evidence="1">
    <location>
        <begin position="45"/>
        <end position="54"/>
    </location>
</feature>
<dbReference type="EMBL" id="HBEA01015200">
    <property type="protein sequence ID" value="CAD8262116.1"/>
    <property type="molecule type" value="Transcribed_RNA"/>
</dbReference>
<organism evidence="2">
    <name type="scientific">Pinguiococcus pyrenoidosus</name>
    <dbReference type="NCBI Taxonomy" id="172671"/>
    <lineage>
        <taxon>Eukaryota</taxon>
        <taxon>Sar</taxon>
        <taxon>Stramenopiles</taxon>
        <taxon>Ochrophyta</taxon>
        <taxon>Pinguiophyceae</taxon>
        <taxon>Pinguiochrysidales</taxon>
        <taxon>Pinguiochrysidaceae</taxon>
        <taxon>Pinguiococcus</taxon>
    </lineage>
</organism>
<feature type="compositionally biased region" description="Basic and acidic residues" evidence="1">
    <location>
        <begin position="180"/>
        <end position="189"/>
    </location>
</feature>
<protein>
    <submittedName>
        <fullName evidence="2">Uncharacterized protein</fullName>
    </submittedName>
</protein>
<dbReference type="AlphaFoldDB" id="A0A7R9YDZ8"/>
<accession>A0A7R9YDZ8</accession>
<evidence type="ECO:0000313" key="2">
    <source>
        <dbReference type="EMBL" id="CAD8262116.1"/>
    </source>
</evidence>
<feature type="region of interest" description="Disordered" evidence="1">
    <location>
        <begin position="1"/>
        <end position="20"/>
    </location>
</feature>
<reference evidence="2" key="1">
    <citation type="submission" date="2021-01" db="EMBL/GenBank/DDBJ databases">
        <authorList>
            <person name="Corre E."/>
            <person name="Pelletier E."/>
            <person name="Niang G."/>
            <person name="Scheremetjew M."/>
            <person name="Finn R."/>
            <person name="Kale V."/>
            <person name="Holt S."/>
            <person name="Cochrane G."/>
            <person name="Meng A."/>
            <person name="Brown T."/>
            <person name="Cohen L."/>
        </authorList>
    </citation>
    <scope>NUCLEOTIDE SEQUENCE</scope>
    <source>
        <strain evidence="2">CCMP2078</strain>
    </source>
</reference>
<sequence length="189" mass="20172">MSSFSPSGPGDRGQARAQLASLRPQIEALAPGIVRDAMMETISRLESDLAKEDPTGGVNPLEVPRPGTEPTLPGRPGAQPTPLDVPPRGDFQGDLDPPTLRPPGAGGNLMGPDHPIFSDQGRPRVDPRLPANPGMAPRFDPWGPVVGPNTDPRRPGLDPNMGGRPRGPRPDPRGLNPEPDADHMRMMYF</sequence>
<gene>
    <name evidence="2" type="ORF">PPYR1160_LOCUS11618</name>
</gene>
<name>A0A7R9YDZ8_9STRA</name>
<proteinExistence type="predicted"/>